<dbReference type="Pfam" id="PF21522">
    <property type="entry name" value="MreB-like_C"/>
    <property type="match status" value="1"/>
</dbReference>
<dbReference type="InterPro" id="IPR056367">
    <property type="entry name" value="ASKHA_NBD_ParM_R1-like"/>
</dbReference>
<proteinExistence type="predicted"/>
<dbReference type="Pfam" id="PF06406">
    <property type="entry name" value="StbA_N"/>
    <property type="match status" value="1"/>
</dbReference>
<gene>
    <name evidence="4" type="ORF">CWI75_07920</name>
</gene>
<comment type="caution">
    <text evidence="4">The sequence shown here is derived from an EMBL/GenBank/DDBJ whole genome shotgun (WGS) entry which is preliminary data.</text>
</comment>
<dbReference type="RefSeq" id="WP_101520917.1">
    <property type="nucleotide sequence ID" value="NZ_PKLZ01000003.1"/>
</dbReference>
<dbReference type="EMBL" id="PKLZ01000003">
    <property type="protein sequence ID" value="PLW83317.1"/>
    <property type="molecule type" value="Genomic_DNA"/>
</dbReference>
<evidence type="ECO:0000259" key="3">
    <source>
        <dbReference type="Pfam" id="PF21522"/>
    </source>
</evidence>
<evidence type="ECO:0000256" key="1">
    <source>
        <dbReference type="SAM" id="MobiDB-lite"/>
    </source>
</evidence>
<name>A0A2N5Y4L3_9GAMM</name>
<reference evidence="5" key="1">
    <citation type="submission" date="2017-11" db="EMBL/GenBank/DDBJ databases">
        <title>The draft genome sequence of Chromatocurvus sp. F02.</title>
        <authorList>
            <person name="Du Z.-J."/>
            <person name="Chang Y.-Q."/>
        </authorList>
    </citation>
    <scope>NUCLEOTIDE SEQUENCE [LARGE SCALE GENOMIC DNA]</scope>
    <source>
        <strain evidence="5">F02</strain>
    </source>
</reference>
<feature type="domain" description="Actin homologue MreB-like C-terminal" evidence="3">
    <location>
        <begin position="214"/>
        <end position="334"/>
    </location>
</feature>
<feature type="domain" description="Plasmid segregation protein ParM/StbA N-terminal" evidence="2">
    <location>
        <begin position="71"/>
        <end position="190"/>
    </location>
</feature>
<dbReference type="Gene3D" id="3.30.420.40">
    <property type="match status" value="2"/>
</dbReference>
<dbReference type="Proteomes" id="UP000234845">
    <property type="component" value="Unassembled WGS sequence"/>
</dbReference>
<accession>A0A2N5Y4L3</accession>
<dbReference type="CDD" id="cd24022">
    <property type="entry name" value="ASKHA_NBD_ParM_R1-like"/>
    <property type="match status" value="1"/>
</dbReference>
<dbReference type="SUPFAM" id="SSF53067">
    <property type="entry name" value="Actin-like ATPase domain"/>
    <property type="match status" value="2"/>
</dbReference>
<dbReference type="InterPro" id="IPR049067">
    <property type="entry name" value="MreB-like_C"/>
</dbReference>
<dbReference type="OrthoDB" id="6536821at2"/>
<evidence type="ECO:0000259" key="2">
    <source>
        <dbReference type="Pfam" id="PF06406"/>
    </source>
</evidence>
<keyword evidence="5" id="KW-1185">Reference proteome</keyword>
<feature type="region of interest" description="Disordered" evidence="1">
    <location>
        <begin position="1"/>
        <end position="27"/>
    </location>
</feature>
<protein>
    <submittedName>
        <fullName evidence="4">Plasmid stability protein StbA</fullName>
    </submittedName>
</protein>
<evidence type="ECO:0000313" key="5">
    <source>
        <dbReference type="Proteomes" id="UP000234845"/>
    </source>
</evidence>
<sequence length="369" mass="39952">MPERQQEDTPEEVRLSRDGHSDRHSDPKAVIQLGLDDGYAYTKLALADGRLLAVPSRGRIGQAGITWVDAARQQVFEYDTEGSRYAVGQIDGESTCYDGYPISGLHRAIVQHAFQAANLAGHSVHAVSGLPVSAFYFKDGQKREQAIGLKRESLKIAVRPVSTGGLYATQRRPVAVAFHAVIPEALAAWYDQVIQQRAGEVVLDARQLAASMAIVDIGGRTTDYVVVQDQGIVHRASGSLTGGLLDVHAQVAREIQKRFDLDTLGEQTVATAMASGSVRLHGRAHDVSELVQAAQHELVVQIHAETRRQLGMGAELDSVVFVGGGSAALAEQLADWFPQQRIAEHPGFANARGMLKYLQHVCEEPAPCN</sequence>
<dbReference type="InterPro" id="IPR043129">
    <property type="entry name" value="ATPase_NBD"/>
</dbReference>
<organism evidence="4 5">
    <name type="scientific">Kineobactrum sediminis</name>
    <dbReference type="NCBI Taxonomy" id="1905677"/>
    <lineage>
        <taxon>Bacteria</taxon>
        <taxon>Pseudomonadati</taxon>
        <taxon>Pseudomonadota</taxon>
        <taxon>Gammaproteobacteria</taxon>
        <taxon>Cellvibrionales</taxon>
        <taxon>Halieaceae</taxon>
        <taxon>Kineobactrum</taxon>
    </lineage>
</organism>
<dbReference type="InterPro" id="IPR009440">
    <property type="entry name" value="ParM/StbA_N"/>
</dbReference>
<evidence type="ECO:0000313" key="4">
    <source>
        <dbReference type="EMBL" id="PLW83317.1"/>
    </source>
</evidence>
<dbReference type="AlphaFoldDB" id="A0A2N5Y4L3"/>